<name>A0A382T0F9_9ZZZZ</name>
<organism evidence="1">
    <name type="scientific">marine metagenome</name>
    <dbReference type="NCBI Taxonomy" id="408172"/>
    <lineage>
        <taxon>unclassified sequences</taxon>
        <taxon>metagenomes</taxon>
        <taxon>ecological metagenomes</taxon>
    </lineage>
</organism>
<evidence type="ECO:0000313" key="1">
    <source>
        <dbReference type="EMBL" id="SVD14987.1"/>
    </source>
</evidence>
<feature type="non-terminal residue" evidence="1">
    <location>
        <position position="59"/>
    </location>
</feature>
<sequence length="59" mass="6679">MPFLKRFSMIAWLCAALFTSLGQAAEKSSDNKKNDVAFWNSIYAENHVLDVQISITREA</sequence>
<dbReference type="AlphaFoldDB" id="A0A382T0F9"/>
<proteinExistence type="predicted"/>
<protein>
    <submittedName>
        <fullName evidence="1">Uncharacterized protein</fullName>
    </submittedName>
</protein>
<dbReference type="EMBL" id="UINC01132579">
    <property type="protein sequence ID" value="SVD14987.1"/>
    <property type="molecule type" value="Genomic_DNA"/>
</dbReference>
<gene>
    <name evidence="1" type="ORF">METZ01_LOCUS367841</name>
</gene>
<accession>A0A382T0F9</accession>
<reference evidence="1" key="1">
    <citation type="submission" date="2018-05" db="EMBL/GenBank/DDBJ databases">
        <authorList>
            <person name="Lanie J.A."/>
            <person name="Ng W.-L."/>
            <person name="Kazmierczak K.M."/>
            <person name="Andrzejewski T.M."/>
            <person name="Davidsen T.M."/>
            <person name="Wayne K.J."/>
            <person name="Tettelin H."/>
            <person name="Glass J.I."/>
            <person name="Rusch D."/>
            <person name="Podicherti R."/>
            <person name="Tsui H.-C.T."/>
            <person name="Winkler M.E."/>
        </authorList>
    </citation>
    <scope>NUCLEOTIDE SEQUENCE</scope>
</reference>